<protein>
    <submittedName>
        <fullName evidence="1">Uncharacterized protein</fullName>
    </submittedName>
</protein>
<organism evidence="1 2">
    <name type="scientific">Anaerosalibacter massiliensis</name>
    <dbReference type="NCBI Taxonomy" id="1347392"/>
    <lineage>
        <taxon>Bacteria</taxon>
        <taxon>Bacillati</taxon>
        <taxon>Bacillota</taxon>
        <taxon>Tissierellia</taxon>
        <taxon>Tissierellales</taxon>
        <taxon>Sporanaerobacteraceae</taxon>
        <taxon>Anaerosalibacter</taxon>
    </lineage>
</organism>
<dbReference type="RefSeq" id="WP_147524966.1">
    <property type="nucleotide sequence ID" value="NZ_CABKTM010000011.1"/>
</dbReference>
<name>A0A9X2S7T2_9FIRM</name>
<accession>A0A9X2S7T2</accession>
<evidence type="ECO:0000313" key="1">
    <source>
        <dbReference type="EMBL" id="MCR2044341.1"/>
    </source>
</evidence>
<reference evidence="1" key="1">
    <citation type="submission" date="2022-07" db="EMBL/GenBank/DDBJ databases">
        <title>Enhanced cultured diversity of the mouse gut microbiota enables custom-made synthetic communities.</title>
        <authorList>
            <person name="Afrizal A."/>
        </authorList>
    </citation>
    <scope>NUCLEOTIDE SEQUENCE</scope>
    <source>
        <strain evidence="1">DSM 29482</strain>
    </source>
</reference>
<dbReference type="Proteomes" id="UP001142078">
    <property type="component" value="Unassembled WGS sequence"/>
</dbReference>
<gene>
    <name evidence="1" type="ORF">NSA23_09445</name>
</gene>
<proteinExistence type="predicted"/>
<dbReference type="AlphaFoldDB" id="A0A9X2S7T2"/>
<keyword evidence="2" id="KW-1185">Reference proteome</keyword>
<sequence length="60" mass="6871">MKYMEEKESILHQYFLKYIAKESGGKESHRILDDFGGEIDLPHLAATIQGYARVLGVPEF</sequence>
<comment type="caution">
    <text evidence="1">The sequence shown here is derived from an EMBL/GenBank/DDBJ whole genome shotgun (WGS) entry which is preliminary data.</text>
</comment>
<dbReference type="EMBL" id="JANJZL010000005">
    <property type="protein sequence ID" value="MCR2044341.1"/>
    <property type="molecule type" value="Genomic_DNA"/>
</dbReference>
<evidence type="ECO:0000313" key="2">
    <source>
        <dbReference type="Proteomes" id="UP001142078"/>
    </source>
</evidence>